<sequence length="229" mass="25034">MRINVNIDTTGLKINRIIKFFVISDLMLWGGWGLIGPIFSIFLVSTIEGATVATVGGVVATYWITKSLIQLPVAVALDRHEGERDDFYTLILALLLAGFTALSYLLVEDIATLYLVAFLQGLSFGLYAPSWAGIFSRHLDKEHYAFDWSLDSTTIGMASGVAAFAGGALANAFGFDVVFILASVFSFFSAILLLMVPDLVMPKATITIPFRFPGFMKMKTPIEVEKKGQ</sequence>
<comment type="caution">
    <text evidence="5">The sequence shown here is derived from an EMBL/GenBank/DDBJ whole genome shotgun (WGS) entry which is preliminary data.</text>
</comment>
<reference evidence="5 6" key="1">
    <citation type="journal article" date="2015" name="Nature">
        <title>rRNA introns, odd ribosomes, and small enigmatic genomes across a large radiation of phyla.</title>
        <authorList>
            <person name="Brown C.T."/>
            <person name="Hug L.A."/>
            <person name="Thomas B.C."/>
            <person name="Sharon I."/>
            <person name="Castelle C.J."/>
            <person name="Singh A."/>
            <person name="Wilkins M.J."/>
            <person name="Williams K.H."/>
            <person name="Banfield J.F."/>
        </authorList>
    </citation>
    <scope>NUCLEOTIDE SEQUENCE [LARGE SCALE GENOMIC DNA]</scope>
</reference>
<accession>A0A0G1JHM6</accession>
<dbReference type="Proteomes" id="UP000034051">
    <property type="component" value="Unassembled WGS sequence"/>
</dbReference>
<dbReference type="PANTHER" id="PTHR23531">
    <property type="entry name" value="QUINOLENE RESISTANCE PROTEIN NORA"/>
    <property type="match status" value="1"/>
</dbReference>
<dbReference type="PROSITE" id="PS50850">
    <property type="entry name" value="MFS"/>
    <property type="match status" value="1"/>
</dbReference>
<evidence type="ECO:0000256" key="1">
    <source>
        <dbReference type="ARBA" id="ARBA00022692"/>
    </source>
</evidence>
<evidence type="ECO:0000256" key="3">
    <source>
        <dbReference type="ARBA" id="ARBA00023136"/>
    </source>
</evidence>
<gene>
    <name evidence="5" type="ORF">UW32_C0001G0104</name>
</gene>
<dbReference type="Pfam" id="PF07690">
    <property type="entry name" value="MFS_1"/>
    <property type="match status" value="1"/>
</dbReference>
<proteinExistence type="predicted"/>
<keyword evidence="2" id="KW-1133">Transmembrane helix</keyword>
<evidence type="ECO:0000313" key="5">
    <source>
        <dbReference type="EMBL" id="KKT43512.1"/>
    </source>
</evidence>
<organism evidence="5 6">
    <name type="scientific">Candidatus Wolfebacteria bacterium GW2011_GWE2_44_13</name>
    <dbReference type="NCBI Taxonomy" id="1619017"/>
    <lineage>
        <taxon>Bacteria</taxon>
        <taxon>Candidatus Wolfeibacteriota</taxon>
    </lineage>
</organism>
<protein>
    <recommendedName>
        <fullName evidence="4">Major facilitator superfamily (MFS) profile domain-containing protein</fullName>
    </recommendedName>
</protein>
<evidence type="ECO:0000256" key="2">
    <source>
        <dbReference type="ARBA" id="ARBA00022989"/>
    </source>
</evidence>
<evidence type="ECO:0000259" key="4">
    <source>
        <dbReference type="PROSITE" id="PS50850"/>
    </source>
</evidence>
<dbReference type="InterPro" id="IPR036259">
    <property type="entry name" value="MFS_trans_sf"/>
</dbReference>
<evidence type="ECO:0000313" key="6">
    <source>
        <dbReference type="Proteomes" id="UP000034051"/>
    </source>
</evidence>
<dbReference type="EMBL" id="LCHW01000001">
    <property type="protein sequence ID" value="KKT43512.1"/>
    <property type="molecule type" value="Genomic_DNA"/>
</dbReference>
<dbReference type="GO" id="GO:0022857">
    <property type="term" value="F:transmembrane transporter activity"/>
    <property type="evidence" value="ECO:0007669"/>
    <property type="project" value="InterPro"/>
</dbReference>
<dbReference type="AlphaFoldDB" id="A0A0G1JHM6"/>
<dbReference type="Gene3D" id="1.20.1250.20">
    <property type="entry name" value="MFS general substrate transporter like domains"/>
    <property type="match status" value="1"/>
</dbReference>
<keyword evidence="3" id="KW-0472">Membrane</keyword>
<name>A0A0G1JHM6_9BACT</name>
<keyword evidence="1" id="KW-0812">Transmembrane</keyword>
<dbReference type="InterPro" id="IPR052714">
    <property type="entry name" value="MFS_Exporter"/>
</dbReference>
<dbReference type="InterPro" id="IPR020846">
    <property type="entry name" value="MFS_dom"/>
</dbReference>
<dbReference type="PANTHER" id="PTHR23531:SF1">
    <property type="entry name" value="QUINOLENE RESISTANCE PROTEIN NORA"/>
    <property type="match status" value="1"/>
</dbReference>
<dbReference type="SUPFAM" id="SSF103473">
    <property type="entry name" value="MFS general substrate transporter"/>
    <property type="match status" value="1"/>
</dbReference>
<feature type="domain" description="Major facilitator superfamily (MFS) profile" evidence="4">
    <location>
        <begin position="17"/>
        <end position="229"/>
    </location>
</feature>
<dbReference type="InterPro" id="IPR011701">
    <property type="entry name" value="MFS"/>
</dbReference>